<evidence type="ECO:0000256" key="1">
    <source>
        <dbReference type="SAM" id="Phobius"/>
    </source>
</evidence>
<dbReference type="Proteomes" id="UP001066276">
    <property type="component" value="Chromosome 7"/>
</dbReference>
<dbReference type="EMBL" id="JANPWB010000011">
    <property type="protein sequence ID" value="KAJ1130117.1"/>
    <property type="molecule type" value="Genomic_DNA"/>
</dbReference>
<keyword evidence="1" id="KW-0472">Membrane</keyword>
<name>A0AAV7PS13_PLEWA</name>
<dbReference type="AlphaFoldDB" id="A0AAV7PS13"/>
<accession>A0AAV7PS13</accession>
<proteinExistence type="predicted"/>
<keyword evidence="1" id="KW-0812">Transmembrane</keyword>
<organism evidence="2 3">
    <name type="scientific">Pleurodeles waltl</name>
    <name type="common">Iberian ribbed newt</name>
    <dbReference type="NCBI Taxonomy" id="8319"/>
    <lineage>
        <taxon>Eukaryota</taxon>
        <taxon>Metazoa</taxon>
        <taxon>Chordata</taxon>
        <taxon>Craniata</taxon>
        <taxon>Vertebrata</taxon>
        <taxon>Euteleostomi</taxon>
        <taxon>Amphibia</taxon>
        <taxon>Batrachia</taxon>
        <taxon>Caudata</taxon>
        <taxon>Salamandroidea</taxon>
        <taxon>Salamandridae</taxon>
        <taxon>Pleurodelinae</taxon>
        <taxon>Pleurodeles</taxon>
    </lineage>
</organism>
<reference evidence="2" key="1">
    <citation type="journal article" date="2022" name="bioRxiv">
        <title>Sequencing and chromosome-scale assembly of the giantPleurodeles waltlgenome.</title>
        <authorList>
            <person name="Brown T."/>
            <person name="Elewa A."/>
            <person name="Iarovenko S."/>
            <person name="Subramanian E."/>
            <person name="Araus A.J."/>
            <person name="Petzold A."/>
            <person name="Susuki M."/>
            <person name="Suzuki K.-i.T."/>
            <person name="Hayashi T."/>
            <person name="Toyoda A."/>
            <person name="Oliveira C."/>
            <person name="Osipova E."/>
            <person name="Leigh N.D."/>
            <person name="Simon A."/>
            <person name="Yun M.H."/>
        </authorList>
    </citation>
    <scope>NUCLEOTIDE SEQUENCE</scope>
    <source>
        <strain evidence="2">20211129_DDA</strain>
        <tissue evidence="2">Liver</tissue>
    </source>
</reference>
<protein>
    <submittedName>
        <fullName evidence="2">Uncharacterized protein</fullName>
    </submittedName>
</protein>
<keyword evidence="3" id="KW-1185">Reference proteome</keyword>
<evidence type="ECO:0000313" key="2">
    <source>
        <dbReference type="EMBL" id="KAJ1130117.1"/>
    </source>
</evidence>
<gene>
    <name evidence="2" type="ORF">NDU88_008473</name>
</gene>
<sequence length="221" mass="24061">MSSSGVVQELQTSFQLLWVKLQSLPKADVTEVVFFSLMLLFIGRTHVMDRVRMTGNVASAEIRTGSCISRGMTAASLRFWRFGLLLSWLFSGPDCGESLSQNASHGTRTAELLHRAIPAQHSGAQRRRRHGLHQLQALLRRLRGGRPVSGCSMGANIPPMPPPEHSPSQALEDLKARLLDDSWALGGLVVLGSFCILVMALLAFAALFGCCSGSQRKAGHR</sequence>
<keyword evidence="1" id="KW-1133">Transmembrane helix</keyword>
<feature type="transmembrane region" description="Helical" evidence="1">
    <location>
        <begin position="183"/>
        <end position="208"/>
    </location>
</feature>
<comment type="caution">
    <text evidence="2">The sequence shown here is derived from an EMBL/GenBank/DDBJ whole genome shotgun (WGS) entry which is preliminary data.</text>
</comment>
<evidence type="ECO:0000313" key="3">
    <source>
        <dbReference type="Proteomes" id="UP001066276"/>
    </source>
</evidence>